<gene>
    <name evidence="7" type="ORF">BCR42DRAFT_409258</name>
</gene>
<evidence type="ECO:0000256" key="5">
    <source>
        <dbReference type="SAM" id="Phobius"/>
    </source>
</evidence>
<evidence type="ECO:0000256" key="1">
    <source>
        <dbReference type="ARBA" id="ARBA00004141"/>
    </source>
</evidence>
<feature type="transmembrane region" description="Helical" evidence="5">
    <location>
        <begin position="71"/>
        <end position="91"/>
    </location>
</feature>
<comment type="caution">
    <text evidence="7">The sequence shown here is derived from an EMBL/GenBank/DDBJ whole genome shotgun (WGS) entry which is preliminary data.</text>
</comment>
<evidence type="ECO:0000313" key="8">
    <source>
        <dbReference type="Proteomes" id="UP000193560"/>
    </source>
</evidence>
<accession>A0A1X2IQX9</accession>
<evidence type="ECO:0000259" key="6">
    <source>
        <dbReference type="Pfam" id="PF13886"/>
    </source>
</evidence>
<feature type="transmembrane region" description="Helical" evidence="5">
    <location>
        <begin position="47"/>
        <end position="65"/>
    </location>
</feature>
<name>A0A1X2IQX9_9FUNG</name>
<organism evidence="7 8">
    <name type="scientific">Absidia repens</name>
    <dbReference type="NCBI Taxonomy" id="90262"/>
    <lineage>
        <taxon>Eukaryota</taxon>
        <taxon>Fungi</taxon>
        <taxon>Fungi incertae sedis</taxon>
        <taxon>Mucoromycota</taxon>
        <taxon>Mucoromycotina</taxon>
        <taxon>Mucoromycetes</taxon>
        <taxon>Mucorales</taxon>
        <taxon>Cunninghamellaceae</taxon>
        <taxon>Absidia</taxon>
    </lineage>
</organism>
<feature type="domain" description="TM7S3/TM198-like" evidence="6">
    <location>
        <begin position="16"/>
        <end position="194"/>
    </location>
</feature>
<dbReference type="InterPro" id="IPR025256">
    <property type="entry name" value="TM7S3/TM198-like_dom"/>
</dbReference>
<dbReference type="GO" id="GO:0016020">
    <property type="term" value="C:membrane"/>
    <property type="evidence" value="ECO:0007669"/>
    <property type="project" value="UniProtKB-SubCell"/>
</dbReference>
<dbReference type="OrthoDB" id="102260at2759"/>
<evidence type="ECO:0000256" key="2">
    <source>
        <dbReference type="ARBA" id="ARBA00022692"/>
    </source>
</evidence>
<evidence type="ECO:0000256" key="4">
    <source>
        <dbReference type="ARBA" id="ARBA00023136"/>
    </source>
</evidence>
<feature type="transmembrane region" description="Helical" evidence="5">
    <location>
        <begin position="103"/>
        <end position="122"/>
    </location>
</feature>
<feature type="transmembrane region" description="Helical" evidence="5">
    <location>
        <begin position="176"/>
        <end position="195"/>
    </location>
</feature>
<proteinExistence type="predicted"/>
<feature type="transmembrane region" description="Helical" evidence="5">
    <location>
        <begin position="14"/>
        <end position="35"/>
    </location>
</feature>
<dbReference type="STRING" id="90262.A0A1X2IQX9"/>
<protein>
    <recommendedName>
        <fullName evidence="6">TM7S3/TM198-like domain-containing protein</fullName>
    </recommendedName>
</protein>
<sequence>MGLWLRGFIDSTGILTRFFVGFLSFAFIAWVMLANFEPASTYGVNRWSLYLAVVVALGLVGGLLFCLCDLIAVYAAMLGGLGGLAIGLWVLGWRDNLSITSAWGRAVLLCLLALVGFLWAAYSVNASILGSAFAGSYVLMLGLDVYFHTGFTYCATTVLDANPAHAHTYVVYRETYIMQGIIILAFIVGFISQIIQRSLLTIQSHFDHPPVYLRSFKYGMRERWNPFGPPAAVAVAPPP</sequence>
<keyword evidence="2 5" id="KW-0812">Transmembrane</keyword>
<dbReference type="EMBL" id="MCGE01000006">
    <property type="protein sequence ID" value="ORZ20672.1"/>
    <property type="molecule type" value="Genomic_DNA"/>
</dbReference>
<dbReference type="Pfam" id="PF13886">
    <property type="entry name" value="TM7S3_TM198"/>
    <property type="match status" value="1"/>
</dbReference>
<evidence type="ECO:0000313" key="7">
    <source>
        <dbReference type="EMBL" id="ORZ20672.1"/>
    </source>
</evidence>
<keyword evidence="4 5" id="KW-0472">Membrane</keyword>
<keyword evidence="3 5" id="KW-1133">Transmembrane helix</keyword>
<dbReference type="Proteomes" id="UP000193560">
    <property type="component" value="Unassembled WGS sequence"/>
</dbReference>
<dbReference type="AlphaFoldDB" id="A0A1X2IQX9"/>
<evidence type="ECO:0000256" key="3">
    <source>
        <dbReference type="ARBA" id="ARBA00022989"/>
    </source>
</evidence>
<comment type="subcellular location">
    <subcellularLocation>
        <location evidence="1">Membrane</location>
        <topology evidence="1">Multi-pass membrane protein</topology>
    </subcellularLocation>
</comment>
<reference evidence="7 8" key="1">
    <citation type="submission" date="2016-07" db="EMBL/GenBank/DDBJ databases">
        <title>Pervasive Adenine N6-methylation of Active Genes in Fungi.</title>
        <authorList>
            <consortium name="DOE Joint Genome Institute"/>
            <person name="Mondo S.J."/>
            <person name="Dannebaum R.O."/>
            <person name="Kuo R.C."/>
            <person name="Labutti K."/>
            <person name="Haridas S."/>
            <person name="Kuo A."/>
            <person name="Salamov A."/>
            <person name="Ahrendt S.R."/>
            <person name="Lipzen A."/>
            <person name="Sullivan W."/>
            <person name="Andreopoulos W.B."/>
            <person name="Clum A."/>
            <person name="Lindquist E."/>
            <person name="Daum C."/>
            <person name="Ramamoorthy G.K."/>
            <person name="Gryganskyi A."/>
            <person name="Culley D."/>
            <person name="Magnuson J.K."/>
            <person name="James T.Y."/>
            <person name="O'Malley M.A."/>
            <person name="Stajich J.E."/>
            <person name="Spatafora J.W."/>
            <person name="Visel A."/>
            <person name="Grigoriev I.V."/>
        </authorList>
    </citation>
    <scope>NUCLEOTIDE SEQUENCE [LARGE SCALE GENOMIC DNA]</scope>
    <source>
        <strain evidence="7 8">NRRL 1336</strain>
    </source>
</reference>
<keyword evidence="8" id="KW-1185">Reference proteome</keyword>